<organism evidence="2 3">
    <name type="scientific">bacterium (Candidatus Gribaldobacteria) CG_4_10_14_0_2_um_filter_36_18</name>
    <dbReference type="NCBI Taxonomy" id="2014264"/>
    <lineage>
        <taxon>Bacteria</taxon>
        <taxon>Candidatus Gribaldobacteria</taxon>
    </lineage>
</organism>
<evidence type="ECO:0000313" key="2">
    <source>
        <dbReference type="EMBL" id="PJA01978.1"/>
    </source>
</evidence>
<name>A0A2M7VJG0_9BACT</name>
<sequence>MDLSLKKIRYRIIYTMKKLSNKIIFSALLLFLLMPLFIQADVEFEPLTKYKSIQELIDAIAKWVYWTALALAPLMIIIGAFYLITASGDPDRVNTGRKIITWTIVGIAVVLLAASLIPVIKEILGAKK</sequence>
<dbReference type="Proteomes" id="UP000231469">
    <property type="component" value="Unassembled WGS sequence"/>
</dbReference>
<evidence type="ECO:0000256" key="1">
    <source>
        <dbReference type="SAM" id="Phobius"/>
    </source>
</evidence>
<dbReference type="EMBL" id="PFPS01000128">
    <property type="protein sequence ID" value="PJA01978.1"/>
    <property type="molecule type" value="Genomic_DNA"/>
</dbReference>
<feature type="transmembrane region" description="Helical" evidence="1">
    <location>
        <begin position="99"/>
        <end position="120"/>
    </location>
</feature>
<protein>
    <submittedName>
        <fullName evidence="2">Uncharacterized protein</fullName>
    </submittedName>
</protein>
<dbReference type="AlphaFoldDB" id="A0A2M7VJG0"/>
<feature type="transmembrane region" description="Helical" evidence="1">
    <location>
        <begin position="64"/>
        <end position="87"/>
    </location>
</feature>
<accession>A0A2M7VJG0</accession>
<dbReference type="InterPro" id="IPR043993">
    <property type="entry name" value="T4SS_pilin"/>
</dbReference>
<keyword evidence="1" id="KW-0812">Transmembrane</keyword>
<reference evidence="3" key="1">
    <citation type="submission" date="2017-09" db="EMBL/GenBank/DDBJ databases">
        <title>Depth-based differentiation of microbial function through sediment-hosted aquifers and enrichment of novel symbionts in the deep terrestrial subsurface.</title>
        <authorList>
            <person name="Probst A.J."/>
            <person name="Ladd B."/>
            <person name="Jarett J.K."/>
            <person name="Geller-Mcgrath D.E."/>
            <person name="Sieber C.M.K."/>
            <person name="Emerson J.B."/>
            <person name="Anantharaman K."/>
            <person name="Thomas B.C."/>
            <person name="Malmstrom R."/>
            <person name="Stieglmeier M."/>
            <person name="Klingl A."/>
            <person name="Woyke T."/>
            <person name="Ryan C.M."/>
            <person name="Banfield J.F."/>
        </authorList>
    </citation>
    <scope>NUCLEOTIDE SEQUENCE [LARGE SCALE GENOMIC DNA]</scope>
</reference>
<comment type="caution">
    <text evidence="2">The sequence shown here is derived from an EMBL/GenBank/DDBJ whole genome shotgun (WGS) entry which is preliminary data.</text>
</comment>
<proteinExistence type="predicted"/>
<gene>
    <name evidence="2" type="ORF">COX73_03175</name>
</gene>
<keyword evidence="1" id="KW-0472">Membrane</keyword>
<evidence type="ECO:0000313" key="3">
    <source>
        <dbReference type="Proteomes" id="UP000231469"/>
    </source>
</evidence>
<dbReference type="Pfam" id="PF18895">
    <property type="entry name" value="T4SS_pilin"/>
    <property type="match status" value="1"/>
</dbReference>
<keyword evidence="1" id="KW-1133">Transmembrane helix</keyword>